<evidence type="ECO:0000256" key="5">
    <source>
        <dbReference type="ARBA" id="ARBA00022723"/>
    </source>
</evidence>
<dbReference type="InterPro" id="IPR001128">
    <property type="entry name" value="Cyt_P450"/>
</dbReference>
<name>A0A2H3DYS0_ARMGA</name>
<evidence type="ECO:0000256" key="9">
    <source>
        <dbReference type="PIRSR" id="PIRSR602401-1"/>
    </source>
</evidence>
<dbReference type="PRINTS" id="PR00463">
    <property type="entry name" value="EP450I"/>
</dbReference>
<keyword evidence="4 9" id="KW-0349">Heme</keyword>
<keyword evidence="7 9" id="KW-0408">Iron</keyword>
<evidence type="ECO:0000313" key="13">
    <source>
        <dbReference type="Proteomes" id="UP000217790"/>
    </source>
</evidence>
<feature type="chain" id="PRO_5013850399" evidence="11">
    <location>
        <begin position="21"/>
        <end position="511"/>
    </location>
</feature>
<keyword evidence="11" id="KW-0732">Signal</keyword>
<evidence type="ECO:0000256" key="4">
    <source>
        <dbReference type="ARBA" id="ARBA00022617"/>
    </source>
</evidence>
<evidence type="ECO:0000256" key="6">
    <source>
        <dbReference type="ARBA" id="ARBA00023002"/>
    </source>
</evidence>
<dbReference type="GO" id="GO:0005506">
    <property type="term" value="F:iron ion binding"/>
    <property type="evidence" value="ECO:0007669"/>
    <property type="project" value="InterPro"/>
</dbReference>
<keyword evidence="13" id="KW-1185">Reference proteome</keyword>
<dbReference type="STRING" id="47427.A0A2H3DYS0"/>
<feature type="binding site" description="axial binding residue" evidence="9">
    <location>
        <position position="441"/>
    </location>
    <ligand>
        <name>heme</name>
        <dbReference type="ChEBI" id="CHEBI:30413"/>
    </ligand>
    <ligandPart>
        <name>Fe</name>
        <dbReference type="ChEBI" id="CHEBI:18248"/>
    </ligandPart>
</feature>
<organism evidence="12 13">
    <name type="scientific">Armillaria gallica</name>
    <name type="common">Bulbous honey fungus</name>
    <name type="synonym">Armillaria bulbosa</name>
    <dbReference type="NCBI Taxonomy" id="47427"/>
    <lineage>
        <taxon>Eukaryota</taxon>
        <taxon>Fungi</taxon>
        <taxon>Dikarya</taxon>
        <taxon>Basidiomycota</taxon>
        <taxon>Agaricomycotina</taxon>
        <taxon>Agaricomycetes</taxon>
        <taxon>Agaricomycetidae</taxon>
        <taxon>Agaricales</taxon>
        <taxon>Marasmiineae</taxon>
        <taxon>Physalacriaceae</taxon>
        <taxon>Armillaria</taxon>
    </lineage>
</organism>
<feature type="signal peptide" evidence="11">
    <location>
        <begin position="1"/>
        <end position="20"/>
    </location>
</feature>
<comment type="similarity">
    <text evidence="3 10">Belongs to the cytochrome P450 family.</text>
</comment>
<dbReference type="Proteomes" id="UP000217790">
    <property type="component" value="Unassembled WGS sequence"/>
</dbReference>
<dbReference type="PANTHER" id="PTHR46300:SF7">
    <property type="entry name" value="P450, PUTATIVE (EUROFUNG)-RELATED"/>
    <property type="match status" value="1"/>
</dbReference>
<dbReference type="InterPro" id="IPR036396">
    <property type="entry name" value="Cyt_P450_sf"/>
</dbReference>
<evidence type="ECO:0000256" key="7">
    <source>
        <dbReference type="ARBA" id="ARBA00023004"/>
    </source>
</evidence>
<evidence type="ECO:0000256" key="11">
    <source>
        <dbReference type="SAM" id="SignalP"/>
    </source>
</evidence>
<keyword evidence="5 9" id="KW-0479">Metal-binding</keyword>
<dbReference type="OMA" id="ALRWFDY"/>
<protein>
    <submittedName>
        <fullName evidence="12">Cytochrome P450</fullName>
    </submittedName>
</protein>
<evidence type="ECO:0000256" key="2">
    <source>
        <dbReference type="ARBA" id="ARBA00005179"/>
    </source>
</evidence>
<dbReference type="InParanoid" id="A0A2H3DYS0"/>
<dbReference type="GO" id="GO:0016705">
    <property type="term" value="F:oxidoreductase activity, acting on paired donors, with incorporation or reduction of molecular oxygen"/>
    <property type="evidence" value="ECO:0007669"/>
    <property type="project" value="InterPro"/>
</dbReference>
<dbReference type="InterPro" id="IPR002401">
    <property type="entry name" value="Cyt_P450_E_grp-I"/>
</dbReference>
<keyword evidence="8 10" id="KW-0503">Monooxygenase</keyword>
<evidence type="ECO:0000313" key="12">
    <source>
        <dbReference type="EMBL" id="PBK93453.1"/>
    </source>
</evidence>
<dbReference type="GO" id="GO:0004497">
    <property type="term" value="F:monooxygenase activity"/>
    <property type="evidence" value="ECO:0007669"/>
    <property type="project" value="UniProtKB-KW"/>
</dbReference>
<evidence type="ECO:0000256" key="10">
    <source>
        <dbReference type="RuleBase" id="RU000461"/>
    </source>
</evidence>
<dbReference type="InterPro" id="IPR017972">
    <property type="entry name" value="Cyt_P450_CS"/>
</dbReference>
<dbReference type="AlphaFoldDB" id="A0A2H3DYS0"/>
<comment type="pathway">
    <text evidence="2">Secondary metabolite biosynthesis.</text>
</comment>
<evidence type="ECO:0000256" key="8">
    <source>
        <dbReference type="ARBA" id="ARBA00023033"/>
    </source>
</evidence>
<evidence type="ECO:0000256" key="3">
    <source>
        <dbReference type="ARBA" id="ARBA00010617"/>
    </source>
</evidence>
<dbReference type="SUPFAM" id="SSF48264">
    <property type="entry name" value="Cytochrome P450"/>
    <property type="match status" value="1"/>
</dbReference>
<dbReference type="GO" id="GO:0020037">
    <property type="term" value="F:heme binding"/>
    <property type="evidence" value="ECO:0007669"/>
    <property type="project" value="InterPro"/>
</dbReference>
<gene>
    <name evidence="12" type="ORF">ARMGADRAFT_1062919</name>
</gene>
<keyword evidence="6 10" id="KW-0560">Oxidoreductase</keyword>
<dbReference type="InterPro" id="IPR050364">
    <property type="entry name" value="Cytochrome_P450_fung"/>
</dbReference>
<dbReference type="CDD" id="cd11065">
    <property type="entry name" value="CYP64-like"/>
    <property type="match status" value="1"/>
</dbReference>
<dbReference type="EMBL" id="KZ293656">
    <property type="protein sequence ID" value="PBK93453.1"/>
    <property type="molecule type" value="Genomic_DNA"/>
</dbReference>
<sequence>MGNFLTTLAIAISLFSLAFAYCLLFTTRGSAPFPPGPKGLPFIGNILDMPSEKEWHTFTRWGKKYGDIVSVSVLGRRTVVINSVQTAIDMLDKKGAIYSDRPMVAMGGELVGWKNAFVLMRYDSRFRNSRRRVHQILGTNAAFKQFLPIVELEAHRFLKRVSAKPEDFFQEIQKMNVANIMHVSYGYEIQEKNDPFVGLANEATHHFTLSTTPGTFLVNIIPILRHIPDWFPGAEFKRTAKEWRSTLHEVVEQPYNYVKRQIAAGDARYSFASSQLEDGMSSDKEFDTKWSAATLYIGQFNTIHSHTVASIYAFFKAMLLYPDIQAKAQAEIDTIVGNDRLPRFEDREHLPYINALALEVSRWHAVGPLGLPHSVSEDDFQCGYFIPKGSVVLANIWNMLHDPAVYDKPFEFRPERFIRMEGKEPEMNPHKMVFGFGRRICPGKLLADASLFISCAMVLAVFNISKYSENGVVFETNTEHIAGTVSYPSPFKCAIKPRSEKVFGLIHADFE</sequence>
<dbReference type="Pfam" id="PF00067">
    <property type="entry name" value="p450"/>
    <property type="match status" value="1"/>
</dbReference>
<dbReference type="Gene3D" id="1.10.630.10">
    <property type="entry name" value="Cytochrome P450"/>
    <property type="match status" value="1"/>
</dbReference>
<dbReference type="OrthoDB" id="1055148at2759"/>
<comment type="cofactor">
    <cofactor evidence="1 9">
        <name>heme</name>
        <dbReference type="ChEBI" id="CHEBI:30413"/>
    </cofactor>
</comment>
<dbReference type="PROSITE" id="PS00086">
    <property type="entry name" value="CYTOCHROME_P450"/>
    <property type="match status" value="1"/>
</dbReference>
<evidence type="ECO:0000256" key="1">
    <source>
        <dbReference type="ARBA" id="ARBA00001971"/>
    </source>
</evidence>
<dbReference type="PANTHER" id="PTHR46300">
    <property type="entry name" value="P450, PUTATIVE (EUROFUNG)-RELATED-RELATED"/>
    <property type="match status" value="1"/>
</dbReference>
<proteinExistence type="inferred from homology"/>
<reference evidence="13" key="1">
    <citation type="journal article" date="2017" name="Nat. Ecol. Evol.">
        <title>Genome expansion and lineage-specific genetic innovations in the forest pathogenic fungi Armillaria.</title>
        <authorList>
            <person name="Sipos G."/>
            <person name="Prasanna A.N."/>
            <person name="Walter M.C."/>
            <person name="O'Connor E."/>
            <person name="Balint B."/>
            <person name="Krizsan K."/>
            <person name="Kiss B."/>
            <person name="Hess J."/>
            <person name="Varga T."/>
            <person name="Slot J."/>
            <person name="Riley R."/>
            <person name="Boka B."/>
            <person name="Rigling D."/>
            <person name="Barry K."/>
            <person name="Lee J."/>
            <person name="Mihaltcheva S."/>
            <person name="LaButti K."/>
            <person name="Lipzen A."/>
            <person name="Waldron R."/>
            <person name="Moloney N.M."/>
            <person name="Sperisen C."/>
            <person name="Kredics L."/>
            <person name="Vagvoelgyi C."/>
            <person name="Patrignani A."/>
            <person name="Fitzpatrick D."/>
            <person name="Nagy I."/>
            <person name="Doyle S."/>
            <person name="Anderson J.B."/>
            <person name="Grigoriev I.V."/>
            <person name="Gueldener U."/>
            <person name="Muensterkoetter M."/>
            <person name="Nagy L.G."/>
        </authorList>
    </citation>
    <scope>NUCLEOTIDE SEQUENCE [LARGE SCALE GENOMIC DNA]</scope>
    <source>
        <strain evidence="13">Ar21-2</strain>
    </source>
</reference>
<accession>A0A2H3DYS0</accession>